<dbReference type="Proteomes" id="UP001460888">
    <property type="component" value="Unassembled WGS sequence"/>
</dbReference>
<dbReference type="EMBL" id="APND01000001">
    <property type="protein sequence ID" value="MES1928598.1"/>
    <property type="molecule type" value="Genomic_DNA"/>
</dbReference>
<feature type="domain" description="Metallo-beta-lactamase" evidence="1">
    <location>
        <begin position="30"/>
        <end position="192"/>
    </location>
</feature>
<dbReference type="InterPro" id="IPR050662">
    <property type="entry name" value="Sec-metab_biosynth-thioest"/>
</dbReference>
<dbReference type="PANTHER" id="PTHR23131">
    <property type="entry name" value="ENDORIBONUCLEASE LACTB2"/>
    <property type="match status" value="1"/>
</dbReference>
<dbReference type="InterPro" id="IPR001279">
    <property type="entry name" value="Metallo-B-lactamas"/>
</dbReference>
<dbReference type="SUPFAM" id="SSF56281">
    <property type="entry name" value="Metallo-hydrolase/oxidoreductase"/>
    <property type="match status" value="1"/>
</dbReference>
<keyword evidence="3" id="KW-1185">Reference proteome</keyword>
<gene>
    <name evidence="2" type="ORF">SADO_05045</name>
</gene>
<dbReference type="Pfam" id="PF17778">
    <property type="entry name" value="WHD_BLACT"/>
    <property type="match status" value="1"/>
</dbReference>
<sequence length="276" mass="29240">MSAVRRTAETVAPGVVRVIAPNPSPMTGPGTNSYVVGTGPCAIIDPGVNDDDHLDALIAAAPGEIVAILVTHAHPDHTGGARRLAERLGVPVHAHGTPLQGVRDKEFYADRPMADGDRLVLGELTLQALHTPGHAADHLCFFWPEAGLLFAGDTVMADVTVVILPPDGGMTAYLESLTRLRELPIKQIAPGHGRLLDNALVVLAQIVEHRLAREAQVREALSESDSATTSDEIAGTLYPDLDPRLRGMAAAQVESHLVRLAELGAARADGAYWMPD</sequence>
<reference evidence="2 3" key="1">
    <citation type="submission" date="2013-03" db="EMBL/GenBank/DDBJ databases">
        <title>Salinisphaera dokdonensis CL-ES53 Genome Sequencing.</title>
        <authorList>
            <person name="Li C."/>
            <person name="Lai Q."/>
            <person name="Shao Z."/>
        </authorList>
    </citation>
    <scope>NUCLEOTIDE SEQUENCE [LARGE SCALE GENOMIC DNA]</scope>
    <source>
        <strain evidence="2 3">CL-ES53</strain>
    </source>
</reference>
<dbReference type="InterPro" id="IPR036388">
    <property type="entry name" value="WH-like_DNA-bd_sf"/>
</dbReference>
<dbReference type="RefSeq" id="WP_353109763.1">
    <property type="nucleotide sequence ID" value="NZ_APND01000001.1"/>
</dbReference>
<protein>
    <submittedName>
        <fullName evidence="2">Beta-lactamase</fullName>
    </submittedName>
</protein>
<evidence type="ECO:0000313" key="2">
    <source>
        <dbReference type="EMBL" id="MES1928598.1"/>
    </source>
</evidence>
<dbReference type="Gene3D" id="3.60.15.10">
    <property type="entry name" value="Ribonuclease Z/Hydroxyacylglutathione hydrolase-like"/>
    <property type="match status" value="1"/>
</dbReference>
<dbReference type="Gene3D" id="1.10.10.10">
    <property type="entry name" value="Winged helix-like DNA-binding domain superfamily/Winged helix DNA-binding domain"/>
    <property type="match status" value="1"/>
</dbReference>
<dbReference type="InterPro" id="IPR036866">
    <property type="entry name" value="RibonucZ/Hydroxyglut_hydro"/>
</dbReference>
<dbReference type="SMART" id="SM00849">
    <property type="entry name" value="Lactamase_B"/>
    <property type="match status" value="1"/>
</dbReference>
<dbReference type="Pfam" id="PF00753">
    <property type="entry name" value="Lactamase_B"/>
    <property type="match status" value="1"/>
</dbReference>
<accession>A0ABV2AZN2</accession>
<dbReference type="InterPro" id="IPR041516">
    <property type="entry name" value="LACTB2_WH"/>
</dbReference>
<organism evidence="2 3">
    <name type="scientific">Salinisphaera dokdonensis CL-ES53</name>
    <dbReference type="NCBI Taxonomy" id="1304272"/>
    <lineage>
        <taxon>Bacteria</taxon>
        <taxon>Pseudomonadati</taxon>
        <taxon>Pseudomonadota</taxon>
        <taxon>Gammaproteobacteria</taxon>
        <taxon>Salinisphaerales</taxon>
        <taxon>Salinisphaeraceae</taxon>
        <taxon>Salinisphaera</taxon>
    </lineage>
</organism>
<proteinExistence type="predicted"/>
<name>A0ABV2AZN2_9GAMM</name>
<evidence type="ECO:0000259" key="1">
    <source>
        <dbReference type="SMART" id="SM00849"/>
    </source>
</evidence>
<dbReference type="CDD" id="cd16278">
    <property type="entry name" value="metallo-hydrolase-like_MBL-fold"/>
    <property type="match status" value="1"/>
</dbReference>
<comment type="caution">
    <text evidence="2">The sequence shown here is derived from an EMBL/GenBank/DDBJ whole genome shotgun (WGS) entry which is preliminary data.</text>
</comment>
<evidence type="ECO:0000313" key="3">
    <source>
        <dbReference type="Proteomes" id="UP001460888"/>
    </source>
</evidence>
<dbReference type="PANTHER" id="PTHR23131:SF0">
    <property type="entry name" value="ENDORIBONUCLEASE LACTB2"/>
    <property type="match status" value="1"/>
</dbReference>